<proteinExistence type="predicted"/>
<organism evidence="1">
    <name type="scientific">Bacteroides intestinalis</name>
    <dbReference type="NCBI Taxonomy" id="329854"/>
    <lineage>
        <taxon>Bacteria</taxon>
        <taxon>Pseudomonadati</taxon>
        <taxon>Bacteroidota</taxon>
        <taxon>Bacteroidia</taxon>
        <taxon>Bacteroidales</taxon>
        <taxon>Bacteroidaceae</taxon>
        <taxon>Bacteroides</taxon>
    </lineage>
</organism>
<name>A0A139L4V3_9BACE</name>
<comment type="caution">
    <text evidence="1">The sequence shown here is derived from an EMBL/GenBank/DDBJ whole genome shotgun (WGS) entry which is preliminary data.</text>
</comment>
<dbReference type="EMBL" id="LTDF01000124">
    <property type="protein sequence ID" value="KXT46477.1"/>
    <property type="molecule type" value="Genomic_DNA"/>
</dbReference>
<evidence type="ECO:0000313" key="2">
    <source>
        <dbReference type="Proteomes" id="UP000070319"/>
    </source>
</evidence>
<reference evidence="1 2" key="1">
    <citation type="submission" date="2016-02" db="EMBL/GenBank/DDBJ databases">
        <authorList>
            <person name="Wen L."/>
            <person name="He K."/>
            <person name="Yang H."/>
        </authorList>
    </citation>
    <scope>NUCLEOTIDE SEQUENCE [LARGE SCALE GENOMIC DNA]</scope>
    <source>
        <strain evidence="1 2">KLE1704</strain>
    </source>
</reference>
<evidence type="ECO:0000313" key="1">
    <source>
        <dbReference type="EMBL" id="KXT46477.1"/>
    </source>
</evidence>
<protein>
    <submittedName>
        <fullName evidence="1">Uncharacterized protein</fullName>
    </submittedName>
</protein>
<dbReference type="Proteomes" id="UP000070319">
    <property type="component" value="Unassembled WGS sequence"/>
</dbReference>
<gene>
    <name evidence="1" type="ORF">HMPREF2531_03121</name>
</gene>
<sequence length="45" mass="4996">MTGTLAGIVMDSRLLSCERGKEKIPTVQNKYQKNEYKTSGVLHIG</sequence>
<dbReference type="AlphaFoldDB" id="A0A139L4V3"/>
<accession>A0A139L4V3</accession>